<dbReference type="EMBL" id="AZHW01000195">
    <property type="protein sequence ID" value="ETX01865.1"/>
    <property type="molecule type" value="Genomic_DNA"/>
</dbReference>
<dbReference type="FunFam" id="3.30.559.10:FF:000007">
    <property type="entry name" value="Dihydrolipoamide acetyltransferase component of pyruvate dehydrogenase complex"/>
    <property type="match status" value="1"/>
</dbReference>
<evidence type="ECO:0000256" key="1">
    <source>
        <dbReference type="ARBA" id="ARBA00001938"/>
    </source>
</evidence>
<dbReference type="Gene3D" id="4.10.320.10">
    <property type="entry name" value="E3-binding domain"/>
    <property type="match status" value="2"/>
</dbReference>
<proteinExistence type="inferred from homology"/>
<dbReference type="PROSITE" id="PS50968">
    <property type="entry name" value="BIOTINYL_LIPOYL"/>
    <property type="match status" value="1"/>
</dbReference>
<dbReference type="InterPro" id="IPR011053">
    <property type="entry name" value="Single_hybrid_motif"/>
</dbReference>
<keyword evidence="4 6" id="KW-0450">Lipoyl</keyword>
<accession>W4LVE7</accession>
<reference evidence="9 10" key="1">
    <citation type="journal article" date="2014" name="Nature">
        <title>An environmental bacterial taxon with a large and distinct metabolic repertoire.</title>
        <authorList>
            <person name="Wilson M.C."/>
            <person name="Mori T."/>
            <person name="Ruckert C."/>
            <person name="Uria A.R."/>
            <person name="Helf M.J."/>
            <person name="Takada K."/>
            <person name="Gernert C."/>
            <person name="Steffens U.A."/>
            <person name="Heycke N."/>
            <person name="Schmitt S."/>
            <person name="Rinke C."/>
            <person name="Helfrich E.J."/>
            <person name="Brachmann A.O."/>
            <person name="Gurgui C."/>
            <person name="Wakimoto T."/>
            <person name="Kracht M."/>
            <person name="Crusemann M."/>
            <person name="Hentschel U."/>
            <person name="Abe I."/>
            <person name="Matsunaga S."/>
            <person name="Kalinowski J."/>
            <person name="Takeyama H."/>
            <person name="Piel J."/>
        </authorList>
    </citation>
    <scope>NUCLEOTIDE SEQUENCE [LARGE SCALE GENOMIC DNA]</scope>
    <source>
        <strain evidence="10">TSY1</strain>
    </source>
</reference>
<dbReference type="GO" id="GO:0016746">
    <property type="term" value="F:acyltransferase activity"/>
    <property type="evidence" value="ECO:0007669"/>
    <property type="project" value="UniProtKB-KW"/>
</dbReference>
<dbReference type="Pfam" id="PF00198">
    <property type="entry name" value="2-oxoacid_dh"/>
    <property type="match status" value="1"/>
</dbReference>
<dbReference type="SUPFAM" id="SSF52777">
    <property type="entry name" value="CoA-dependent acyltransferases"/>
    <property type="match status" value="1"/>
</dbReference>
<dbReference type="Proteomes" id="UP000019141">
    <property type="component" value="Unassembled WGS sequence"/>
</dbReference>
<evidence type="ECO:0000256" key="3">
    <source>
        <dbReference type="ARBA" id="ARBA00022679"/>
    </source>
</evidence>
<feature type="domain" description="Peripheral subunit-binding (PSBD)" evidence="8">
    <location>
        <begin position="131"/>
        <end position="168"/>
    </location>
</feature>
<sequence>MAIKFGMPSLGHTMEKGKIIEWLKQEGETLTKGEPMVVIETDKVVTEVEAPVDSVLVRIVVGQEEERPIGATLALLGSPGESLSDADIQQLLGDESPAQAAPVPPAPVAAAPAPVASAPVAAAPAAGDRVKISPVARKLAQERGLDLATIPGSGPGGRITKEDVLRAAEAPAAAAPAVAASGERVKISPIARKLAQEYGIDAATVTGTGPGGRVTKDDILQAVEASKTAPAAPAPSAVAELTAETIPLTGIRGRVAERMYESWNTIPRVTEVMQVDMSATVAFREAMLSQWEQQFGVRISLNDLITKAVAVALGRHPRLNATMGEREVRVHDQINIGVAVNLDEGLIVPVVRQVDRKDLGQIARESRELAERARSGRLQLDELSDGTFTITNLGTTGIDLFTPIINPPQVAILGVGMVQRRPVVVGDALAIRPSAYLCLVFDHRAVDGVPAARFLQELQQLLTKPQDYAL</sequence>
<evidence type="ECO:0000256" key="5">
    <source>
        <dbReference type="ARBA" id="ARBA00023315"/>
    </source>
</evidence>
<feature type="domain" description="Lipoyl-binding" evidence="7">
    <location>
        <begin position="2"/>
        <end position="77"/>
    </location>
</feature>
<dbReference type="CDD" id="cd06849">
    <property type="entry name" value="lipoyl_domain"/>
    <property type="match status" value="1"/>
</dbReference>
<dbReference type="PANTHER" id="PTHR23151">
    <property type="entry name" value="DIHYDROLIPOAMIDE ACETYL/SUCCINYL-TRANSFERASE-RELATED"/>
    <property type="match status" value="1"/>
</dbReference>
<dbReference type="PANTHER" id="PTHR23151:SF90">
    <property type="entry name" value="DIHYDROLIPOYLLYSINE-RESIDUE ACETYLTRANSFERASE COMPONENT OF PYRUVATE DEHYDROGENASE COMPLEX, MITOCHONDRIAL-RELATED"/>
    <property type="match status" value="1"/>
</dbReference>
<dbReference type="InterPro" id="IPR000089">
    <property type="entry name" value="Biotin_lipoyl"/>
</dbReference>
<evidence type="ECO:0000256" key="6">
    <source>
        <dbReference type="RuleBase" id="RU003423"/>
    </source>
</evidence>
<keyword evidence="3 6" id="KW-0808">Transferase</keyword>
<dbReference type="Gene3D" id="2.40.50.100">
    <property type="match status" value="1"/>
</dbReference>
<dbReference type="InterPro" id="IPR001078">
    <property type="entry name" value="2-oxoacid_DH_actylTfrase"/>
</dbReference>
<dbReference type="AlphaFoldDB" id="W4LVE7"/>
<dbReference type="EC" id="2.3.1.-" evidence="6"/>
<evidence type="ECO:0000259" key="7">
    <source>
        <dbReference type="PROSITE" id="PS50968"/>
    </source>
</evidence>
<dbReference type="SUPFAM" id="SSF51230">
    <property type="entry name" value="Single hybrid motif"/>
    <property type="match status" value="1"/>
</dbReference>
<comment type="cofactor">
    <cofactor evidence="1 6">
        <name>(R)-lipoate</name>
        <dbReference type="ChEBI" id="CHEBI:83088"/>
    </cofactor>
</comment>
<dbReference type="GO" id="GO:0045254">
    <property type="term" value="C:pyruvate dehydrogenase complex"/>
    <property type="evidence" value="ECO:0007669"/>
    <property type="project" value="InterPro"/>
</dbReference>
<comment type="similarity">
    <text evidence="2 6">Belongs to the 2-oxoacid dehydrogenase family.</text>
</comment>
<feature type="domain" description="Peripheral subunit-binding (PSBD)" evidence="8">
    <location>
        <begin position="186"/>
        <end position="223"/>
    </location>
</feature>
<evidence type="ECO:0000313" key="10">
    <source>
        <dbReference type="Proteomes" id="UP000019141"/>
    </source>
</evidence>
<name>W4LVE7_ENTF1</name>
<keyword evidence="10" id="KW-1185">Reference proteome</keyword>
<gene>
    <name evidence="9" type="ORF">ETSY1_05695</name>
</gene>
<keyword evidence="5 6" id="KW-0012">Acyltransferase</keyword>
<dbReference type="GO" id="GO:0006086">
    <property type="term" value="P:pyruvate decarboxylation to acetyl-CoA"/>
    <property type="evidence" value="ECO:0007669"/>
    <property type="project" value="InterPro"/>
</dbReference>
<dbReference type="HOGENOM" id="CLU_016733_0_0_7"/>
<evidence type="ECO:0000313" key="9">
    <source>
        <dbReference type="EMBL" id="ETX01865.1"/>
    </source>
</evidence>
<dbReference type="SUPFAM" id="SSF47005">
    <property type="entry name" value="Peripheral subunit-binding domain of 2-oxo acid dehydrogenase complex"/>
    <property type="match status" value="2"/>
</dbReference>
<evidence type="ECO:0000259" key="8">
    <source>
        <dbReference type="PROSITE" id="PS51826"/>
    </source>
</evidence>
<protein>
    <recommendedName>
        <fullName evidence="6">Dihydrolipoamide acetyltransferase component of pyruvate dehydrogenase complex</fullName>
        <ecNumber evidence="6">2.3.1.-</ecNumber>
    </recommendedName>
</protein>
<comment type="caution">
    <text evidence="9">The sequence shown here is derived from an EMBL/GenBank/DDBJ whole genome shotgun (WGS) entry which is preliminary data.</text>
</comment>
<dbReference type="InterPro" id="IPR004167">
    <property type="entry name" value="PSBD"/>
</dbReference>
<dbReference type="InterPro" id="IPR023213">
    <property type="entry name" value="CAT-like_dom_sf"/>
</dbReference>
<dbReference type="InterPro" id="IPR045257">
    <property type="entry name" value="E2/Pdx1"/>
</dbReference>
<dbReference type="InterPro" id="IPR036625">
    <property type="entry name" value="E3-bd_dom_sf"/>
</dbReference>
<evidence type="ECO:0000256" key="2">
    <source>
        <dbReference type="ARBA" id="ARBA00007317"/>
    </source>
</evidence>
<dbReference type="PROSITE" id="PS51826">
    <property type="entry name" value="PSBD"/>
    <property type="match status" value="2"/>
</dbReference>
<dbReference type="Pfam" id="PF02817">
    <property type="entry name" value="E3_binding"/>
    <property type="match status" value="2"/>
</dbReference>
<organism evidence="9 10">
    <name type="scientific">Entotheonella factor</name>
    <dbReference type="NCBI Taxonomy" id="1429438"/>
    <lineage>
        <taxon>Bacteria</taxon>
        <taxon>Pseudomonadati</taxon>
        <taxon>Nitrospinota/Tectimicrobiota group</taxon>
        <taxon>Candidatus Tectimicrobiota</taxon>
        <taxon>Candidatus Entotheonellia</taxon>
        <taxon>Candidatus Entotheonellales</taxon>
        <taxon>Candidatus Entotheonellaceae</taxon>
        <taxon>Candidatus Entotheonella</taxon>
    </lineage>
</organism>
<evidence type="ECO:0000256" key="4">
    <source>
        <dbReference type="ARBA" id="ARBA00022823"/>
    </source>
</evidence>
<dbReference type="Gene3D" id="3.30.559.10">
    <property type="entry name" value="Chloramphenicol acetyltransferase-like domain"/>
    <property type="match status" value="1"/>
</dbReference>
<dbReference type="Pfam" id="PF00364">
    <property type="entry name" value="Biotin_lipoyl"/>
    <property type="match status" value="1"/>
</dbReference>